<sequence length="103" mass="11659">MVFFKGEQDMLNRIKGGDTAVDVASGGEDKSLREMSDWRRSGNEEKKKAAVHAEMERVRKLPVGSNYAAHRMRVLHKVLHLMSIQRSASEEEELELLFAGLSM</sequence>
<evidence type="ECO:0000313" key="3">
    <source>
        <dbReference type="Proteomes" id="UP001180020"/>
    </source>
</evidence>
<feature type="region of interest" description="Disordered" evidence="1">
    <location>
        <begin position="22"/>
        <end position="53"/>
    </location>
</feature>
<gene>
    <name evidence="2" type="ORF">QJS10_CPA09g01413</name>
</gene>
<dbReference type="EMBL" id="JAUJYO010000009">
    <property type="protein sequence ID" value="KAK1308796.1"/>
    <property type="molecule type" value="Genomic_DNA"/>
</dbReference>
<name>A0AAV9E526_ACOCL</name>
<organism evidence="2 3">
    <name type="scientific">Acorus calamus</name>
    <name type="common">Sweet flag</name>
    <dbReference type="NCBI Taxonomy" id="4465"/>
    <lineage>
        <taxon>Eukaryota</taxon>
        <taxon>Viridiplantae</taxon>
        <taxon>Streptophyta</taxon>
        <taxon>Embryophyta</taxon>
        <taxon>Tracheophyta</taxon>
        <taxon>Spermatophyta</taxon>
        <taxon>Magnoliopsida</taxon>
        <taxon>Liliopsida</taxon>
        <taxon>Acoraceae</taxon>
        <taxon>Acorus</taxon>
    </lineage>
</organism>
<comment type="caution">
    <text evidence="2">The sequence shown here is derived from an EMBL/GenBank/DDBJ whole genome shotgun (WGS) entry which is preliminary data.</text>
</comment>
<reference evidence="2" key="2">
    <citation type="submission" date="2023-06" db="EMBL/GenBank/DDBJ databases">
        <authorList>
            <person name="Ma L."/>
            <person name="Liu K.-W."/>
            <person name="Li Z."/>
            <person name="Hsiao Y.-Y."/>
            <person name="Qi Y."/>
            <person name="Fu T."/>
            <person name="Tang G."/>
            <person name="Zhang D."/>
            <person name="Sun W.-H."/>
            <person name="Liu D.-K."/>
            <person name="Li Y."/>
            <person name="Chen G.-Z."/>
            <person name="Liu X.-D."/>
            <person name="Liao X.-Y."/>
            <person name="Jiang Y.-T."/>
            <person name="Yu X."/>
            <person name="Hao Y."/>
            <person name="Huang J."/>
            <person name="Zhao X.-W."/>
            <person name="Ke S."/>
            <person name="Chen Y.-Y."/>
            <person name="Wu W.-L."/>
            <person name="Hsu J.-L."/>
            <person name="Lin Y.-F."/>
            <person name="Huang M.-D."/>
            <person name="Li C.-Y."/>
            <person name="Huang L."/>
            <person name="Wang Z.-W."/>
            <person name="Zhao X."/>
            <person name="Zhong W.-Y."/>
            <person name="Peng D.-H."/>
            <person name="Ahmad S."/>
            <person name="Lan S."/>
            <person name="Zhang J.-S."/>
            <person name="Tsai W.-C."/>
            <person name="Van De Peer Y."/>
            <person name="Liu Z.-J."/>
        </authorList>
    </citation>
    <scope>NUCLEOTIDE SEQUENCE</scope>
    <source>
        <strain evidence="2">CP</strain>
        <tissue evidence="2">Leaves</tissue>
    </source>
</reference>
<keyword evidence="3" id="KW-1185">Reference proteome</keyword>
<feature type="compositionally biased region" description="Basic and acidic residues" evidence="1">
    <location>
        <begin position="27"/>
        <end position="53"/>
    </location>
</feature>
<evidence type="ECO:0000313" key="2">
    <source>
        <dbReference type="EMBL" id="KAK1308796.1"/>
    </source>
</evidence>
<protein>
    <submittedName>
        <fullName evidence="2">Uncharacterized protein</fullName>
    </submittedName>
</protein>
<proteinExistence type="predicted"/>
<evidence type="ECO:0000256" key="1">
    <source>
        <dbReference type="SAM" id="MobiDB-lite"/>
    </source>
</evidence>
<dbReference type="Proteomes" id="UP001180020">
    <property type="component" value="Unassembled WGS sequence"/>
</dbReference>
<dbReference type="AlphaFoldDB" id="A0AAV9E526"/>
<reference evidence="2" key="1">
    <citation type="journal article" date="2023" name="Nat. Commun.">
        <title>Diploid and tetraploid genomes of Acorus and the evolution of monocots.</title>
        <authorList>
            <person name="Ma L."/>
            <person name="Liu K.W."/>
            <person name="Li Z."/>
            <person name="Hsiao Y.Y."/>
            <person name="Qi Y."/>
            <person name="Fu T."/>
            <person name="Tang G.D."/>
            <person name="Zhang D."/>
            <person name="Sun W.H."/>
            <person name="Liu D.K."/>
            <person name="Li Y."/>
            <person name="Chen G.Z."/>
            <person name="Liu X.D."/>
            <person name="Liao X.Y."/>
            <person name="Jiang Y.T."/>
            <person name="Yu X."/>
            <person name="Hao Y."/>
            <person name="Huang J."/>
            <person name="Zhao X.W."/>
            <person name="Ke S."/>
            <person name="Chen Y.Y."/>
            <person name="Wu W.L."/>
            <person name="Hsu J.L."/>
            <person name="Lin Y.F."/>
            <person name="Huang M.D."/>
            <person name="Li C.Y."/>
            <person name="Huang L."/>
            <person name="Wang Z.W."/>
            <person name="Zhao X."/>
            <person name="Zhong W.Y."/>
            <person name="Peng D.H."/>
            <person name="Ahmad S."/>
            <person name="Lan S."/>
            <person name="Zhang J.S."/>
            <person name="Tsai W.C."/>
            <person name="Van de Peer Y."/>
            <person name="Liu Z.J."/>
        </authorList>
    </citation>
    <scope>NUCLEOTIDE SEQUENCE</scope>
    <source>
        <strain evidence="2">CP</strain>
    </source>
</reference>
<accession>A0AAV9E526</accession>